<reference evidence="1" key="1">
    <citation type="submission" date="2015-10" db="EMBL/GenBank/DDBJ databases">
        <authorList>
            <person name="Regsiter A."/>
            <person name="william w."/>
        </authorList>
    </citation>
    <scope>NUCLEOTIDE SEQUENCE</scope>
    <source>
        <strain evidence="1">Montdore</strain>
    </source>
</reference>
<dbReference type="AlphaFoldDB" id="A0A292PTB0"/>
<keyword evidence="2" id="KW-1185">Reference proteome</keyword>
<evidence type="ECO:0000313" key="1">
    <source>
        <dbReference type="EMBL" id="CUS10852.1"/>
    </source>
</evidence>
<protein>
    <submittedName>
        <fullName evidence="1">Uncharacterized protein</fullName>
    </submittedName>
</protein>
<organism evidence="1 2">
    <name type="scientific">Tuber aestivum</name>
    <name type="common">summer truffle</name>
    <dbReference type="NCBI Taxonomy" id="59557"/>
    <lineage>
        <taxon>Eukaryota</taxon>
        <taxon>Fungi</taxon>
        <taxon>Dikarya</taxon>
        <taxon>Ascomycota</taxon>
        <taxon>Pezizomycotina</taxon>
        <taxon>Pezizomycetes</taxon>
        <taxon>Pezizales</taxon>
        <taxon>Tuberaceae</taxon>
        <taxon>Tuber</taxon>
    </lineage>
</organism>
<proteinExistence type="predicted"/>
<accession>A0A292PTB0</accession>
<sequence>MEAMLTALRKRHAELKSQNDRNVRLGVAMENLLRPVEDGIRIEREREAAELASRRMDFGFRAEAGKGDEDVGTVGQKSK</sequence>
<name>A0A292PTB0_9PEZI</name>
<dbReference type="Proteomes" id="UP001412239">
    <property type="component" value="Unassembled WGS sequence"/>
</dbReference>
<evidence type="ECO:0000313" key="2">
    <source>
        <dbReference type="Proteomes" id="UP001412239"/>
    </source>
</evidence>
<gene>
    <name evidence="1" type="ORF">GSTUAT00005125001</name>
</gene>
<dbReference type="EMBL" id="LN891038">
    <property type="protein sequence ID" value="CUS10852.1"/>
    <property type="molecule type" value="Genomic_DNA"/>
</dbReference>